<dbReference type="EMBL" id="ML976662">
    <property type="protein sequence ID" value="KAF1977884.1"/>
    <property type="molecule type" value="Genomic_DNA"/>
</dbReference>
<dbReference type="Proteomes" id="UP000800036">
    <property type="component" value="Unassembled WGS sequence"/>
</dbReference>
<keyword evidence="2" id="KW-1185">Reference proteome</keyword>
<protein>
    <submittedName>
        <fullName evidence="1">Uncharacterized protein</fullName>
    </submittedName>
</protein>
<gene>
    <name evidence="1" type="ORF">BU23DRAFT_275434</name>
</gene>
<evidence type="ECO:0000313" key="2">
    <source>
        <dbReference type="Proteomes" id="UP000800036"/>
    </source>
</evidence>
<proteinExistence type="predicted"/>
<organism evidence="1 2">
    <name type="scientific">Bimuria novae-zelandiae CBS 107.79</name>
    <dbReference type="NCBI Taxonomy" id="1447943"/>
    <lineage>
        <taxon>Eukaryota</taxon>
        <taxon>Fungi</taxon>
        <taxon>Dikarya</taxon>
        <taxon>Ascomycota</taxon>
        <taxon>Pezizomycotina</taxon>
        <taxon>Dothideomycetes</taxon>
        <taxon>Pleosporomycetidae</taxon>
        <taxon>Pleosporales</taxon>
        <taxon>Massarineae</taxon>
        <taxon>Didymosphaeriaceae</taxon>
        <taxon>Bimuria</taxon>
    </lineage>
</organism>
<evidence type="ECO:0000313" key="1">
    <source>
        <dbReference type="EMBL" id="KAF1977884.1"/>
    </source>
</evidence>
<reference evidence="1" key="1">
    <citation type="journal article" date="2020" name="Stud. Mycol.">
        <title>101 Dothideomycetes genomes: a test case for predicting lifestyles and emergence of pathogens.</title>
        <authorList>
            <person name="Haridas S."/>
            <person name="Albert R."/>
            <person name="Binder M."/>
            <person name="Bloem J."/>
            <person name="Labutti K."/>
            <person name="Salamov A."/>
            <person name="Andreopoulos B."/>
            <person name="Baker S."/>
            <person name="Barry K."/>
            <person name="Bills G."/>
            <person name="Bluhm B."/>
            <person name="Cannon C."/>
            <person name="Castanera R."/>
            <person name="Culley D."/>
            <person name="Daum C."/>
            <person name="Ezra D."/>
            <person name="Gonzalez J."/>
            <person name="Henrissat B."/>
            <person name="Kuo A."/>
            <person name="Liang C."/>
            <person name="Lipzen A."/>
            <person name="Lutzoni F."/>
            <person name="Magnuson J."/>
            <person name="Mondo S."/>
            <person name="Nolan M."/>
            <person name="Ohm R."/>
            <person name="Pangilinan J."/>
            <person name="Park H.-J."/>
            <person name="Ramirez L."/>
            <person name="Alfaro M."/>
            <person name="Sun H."/>
            <person name="Tritt A."/>
            <person name="Yoshinaga Y."/>
            <person name="Zwiers L.-H."/>
            <person name="Turgeon B."/>
            <person name="Goodwin S."/>
            <person name="Spatafora J."/>
            <person name="Crous P."/>
            <person name="Grigoriev I."/>
        </authorList>
    </citation>
    <scope>NUCLEOTIDE SEQUENCE</scope>
    <source>
        <strain evidence="1">CBS 107.79</strain>
    </source>
</reference>
<dbReference type="AlphaFoldDB" id="A0A6A5VKR8"/>
<sequence>MRHQHMAGCPAGSTCASVAGYCSSLTTKTATSISTSASTSATTITTTSISSSISTSIRVSSRTSRSSSDTCAVPTMPASPKRDVSWNLFEYANHITNRARPKRPCTYLPHSSGQNLPSVTFKNVNGKLDDLIQSMCAGKYSKRTYSNKQSVLNLR</sequence>
<name>A0A6A5VKR8_9PLEO</name>
<accession>A0A6A5VKR8</accession>